<evidence type="ECO:0000256" key="7">
    <source>
        <dbReference type="ARBA" id="ARBA00022985"/>
    </source>
</evidence>
<sequence>MKIVIVKLSALGDIIHAMIVLQFIKKYHQEAMIDWVVEEGFIGVLENNPHINQIHKVNLQKAKQSKSLYLLWKELRKICKFGKYDLVIDMQGLVKSALVSRMIPSIITLGFDQSSLRESLAAKFYNQTYKVDYAENIIKRNIALVSQALELPIDQVDILNKKPFLYSSQKYTFNTISNTKKNIALIPGASYPSKCYPVEKFAKLTTQIEANFLIIWGNETEKVMAEEIKDLSPNIHILEKLSLDALLSLIAQVDLVIGSDTGPTHMAWALNIPSITLFGPTPGYRNTYVTNINKIIESNSEVNPNKIDKGDYS</sequence>
<comment type="catalytic activity">
    <reaction evidence="12">
        <text>an alpha-Kdo-(2-&gt;4)-alpha-Kdo-(2-&gt;6)-lipid A + ADP-L-glycero-beta-D-manno-heptose = an L-alpha-D-Hep-(1-&gt;5)-[alpha-Kdo-(2-&gt;4)]-alpha-Kdo-(2-&gt;6)-lipid A + ADP + H(+)</text>
        <dbReference type="Rhea" id="RHEA:74067"/>
        <dbReference type="ChEBI" id="CHEBI:15378"/>
        <dbReference type="ChEBI" id="CHEBI:61506"/>
        <dbReference type="ChEBI" id="CHEBI:176431"/>
        <dbReference type="ChEBI" id="CHEBI:193068"/>
        <dbReference type="ChEBI" id="CHEBI:456216"/>
        <dbReference type="EC" id="2.4.99.23"/>
    </reaction>
</comment>
<dbReference type="Pfam" id="PF01075">
    <property type="entry name" value="Glyco_transf_9"/>
    <property type="match status" value="1"/>
</dbReference>
<evidence type="ECO:0000256" key="3">
    <source>
        <dbReference type="ARBA" id="ARBA00022475"/>
    </source>
</evidence>
<feature type="non-terminal residue" evidence="13">
    <location>
        <position position="313"/>
    </location>
</feature>
<dbReference type="NCBIfam" id="TIGR02193">
    <property type="entry name" value="heptsyl_trn_I"/>
    <property type="match status" value="1"/>
</dbReference>
<evidence type="ECO:0000256" key="1">
    <source>
        <dbReference type="ARBA" id="ARBA00004515"/>
    </source>
</evidence>
<evidence type="ECO:0000256" key="4">
    <source>
        <dbReference type="ARBA" id="ARBA00022519"/>
    </source>
</evidence>
<protein>
    <recommendedName>
        <fullName evidence="10">Lipopolysaccharide heptosyltransferase 1</fullName>
        <ecNumber evidence="9">2.4.99.23</ecNumber>
    </recommendedName>
    <alternativeName>
        <fullName evidence="11">ADP-heptose:lipopolysaccharide heptosyltransferase I</fullName>
    </alternativeName>
</protein>
<dbReference type="Gene3D" id="3.40.50.2000">
    <property type="entry name" value="Glycogen Phosphorylase B"/>
    <property type="match status" value="2"/>
</dbReference>
<comment type="subcellular location">
    <subcellularLocation>
        <location evidence="1">Cell inner membrane</location>
        <topology evidence="1">Peripheral membrane protein</topology>
        <orientation evidence="1">Cytoplasmic side</orientation>
    </subcellularLocation>
</comment>
<dbReference type="InterPro" id="IPR011908">
    <property type="entry name" value="LipoPS_heptosylTferase-I"/>
</dbReference>
<dbReference type="GO" id="GO:0009244">
    <property type="term" value="P:lipopolysaccharide core region biosynthetic process"/>
    <property type="evidence" value="ECO:0007669"/>
    <property type="project" value="InterPro"/>
</dbReference>
<evidence type="ECO:0000256" key="10">
    <source>
        <dbReference type="ARBA" id="ARBA00044190"/>
    </source>
</evidence>
<keyword evidence="8" id="KW-0472">Membrane</keyword>
<gene>
    <name evidence="13" type="ORF">METZ01_LOCUS334577</name>
</gene>
<accession>A0A382Q812</accession>
<keyword evidence="5" id="KW-0328">Glycosyltransferase</keyword>
<dbReference type="AlphaFoldDB" id="A0A382Q812"/>
<name>A0A382Q812_9ZZZZ</name>
<dbReference type="GO" id="GO:0008713">
    <property type="term" value="F:ADP-heptose-lipopolysaccharide heptosyltransferase activity"/>
    <property type="evidence" value="ECO:0007669"/>
    <property type="project" value="TreeGrafter"/>
</dbReference>
<dbReference type="InterPro" id="IPR002201">
    <property type="entry name" value="Glyco_trans_9"/>
</dbReference>
<keyword evidence="4" id="KW-0997">Cell inner membrane</keyword>
<proteinExistence type="predicted"/>
<reference evidence="13" key="1">
    <citation type="submission" date="2018-05" db="EMBL/GenBank/DDBJ databases">
        <authorList>
            <person name="Lanie J.A."/>
            <person name="Ng W.-L."/>
            <person name="Kazmierczak K.M."/>
            <person name="Andrzejewski T.M."/>
            <person name="Davidsen T.M."/>
            <person name="Wayne K.J."/>
            <person name="Tettelin H."/>
            <person name="Glass J.I."/>
            <person name="Rusch D."/>
            <person name="Podicherti R."/>
            <person name="Tsui H.-C.T."/>
            <person name="Winkler M.E."/>
        </authorList>
    </citation>
    <scope>NUCLEOTIDE SEQUENCE</scope>
</reference>
<keyword evidence="6" id="KW-0808">Transferase</keyword>
<evidence type="ECO:0000256" key="9">
    <source>
        <dbReference type="ARBA" id="ARBA00044041"/>
    </source>
</evidence>
<dbReference type="EMBL" id="UINC01112634">
    <property type="protein sequence ID" value="SVC81723.1"/>
    <property type="molecule type" value="Genomic_DNA"/>
</dbReference>
<evidence type="ECO:0000313" key="13">
    <source>
        <dbReference type="EMBL" id="SVC81723.1"/>
    </source>
</evidence>
<comment type="pathway">
    <text evidence="2">Bacterial outer membrane biogenesis; LPS core biosynthesis.</text>
</comment>
<dbReference type="InterPro" id="IPR051199">
    <property type="entry name" value="LPS_LOS_Heptosyltrfase"/>
</dbReference>
<dbReference type="EC" id="2.4.99.23" evidence="9"/>
<evidence type="ECO:0000256" key="5">
    <source>
        <dbReference type="ARBA" id="ARBA00022676"/>
    </source>
</evidence>
<dbReference type="CDD" id="cd03789">
    <property type="entry name" value="GT9_LPS_heptosyltransferase"/>
    <property type="match status" value="1"/>
</dbReference>
<keyword evidence="7" id="KW-0448">Lipopolysaccharide biosynthesis</keyword>
<dbReference type="PANTHER" id="PTHR30160:SF19">
    <property type="entry name" value="LIPOPOLYSACCHARIDE HEPTOSYLTRANSFERASE 1"/>
    <property type="match status" value="1"/>
</dbReference>
<dbReference type="SUPFAM" id="SSF53756">
    <property type="entry name" value="UDP-Glycosyltransferase/glycogen phosphorylase"/>
    <property type="match status" value="1"/>
</dbReference>
<organism evidence="13">
    <name type="scientific">marine metagenome</name>
    <dbReference type="NCBI Taxonomy" id="408172"/>
    <lineage>
        <taxon>unclassified sequences</taxon>
        <taxon>metagenomes</taxon>
        <taxon>ecological metagenomes</taxon>
    </lineage>
</organism>
<evidence type="ECO:0000256" key="8">
    <source>
        <dbReference type="ARBA" id="ARBA00023136"/>
    </source>
</evidence>
<evidence type="ECO:0000256" key="2">
    <source>
        <dbReference type="ARBA" id="ARBA00004713"/>
    </source>
</evidence>
<keyword evidence="3" id="KW-1003">Cell membrane</keyword>
<dbReference type="PANTHER" id="PTHR30160">
    <property type="entry name" value="TETRAACYLDISACCHARIDE 4'-KINASE-RELATED"/>
    <property type="match status" value="1"/>
</dbReference>
<evidence type="ECO:0000256" key="12">
    <source>
        <dbReference type="ARBA" id="ARBA00049201"/>
    </source>
</evidence>
<evidence type="ECO:0000256" key="6">
    <source>
        <dbReference type="ARBA" id="ARBA00022679"/>
    </source>
</evidence>
<dbReference type="GO" id="GO:0005886">
    <property type="term" value="C:plasma membrane"/>
    <property type="evidence" value="ECO:0007669"/>
    <property type="project" value="UniProtKB-SubCell"/>
</dbReference>
<evidence type="ECO:0000256" key="11">
    <source>
        <dbReference type="ARBA" id="ARBA00044330"/>
    </source>
</evidence>
<dbReference type="GO" id="GO:0005829">
    <property type="term" value="C:cytosol"/>
    <property type="evidence" value="ECO:0007669"/>
    <property type="project" value="TreeGrafter"/>
</dbReference>